<comment type="caution">
    <text evidence="1">The sequence shown here is derived from an EMBL/GenBank/DDBJ whole genome shotgun (WGS) entry which is preliminary data.</text>
</comment>
<evidence type="ECO:0000313" key="2">
    <source>
        <dbReference type="Proteomes" id="UP000093366"/>
    </source>
</evidence>
<dbReference type="Proteomes" id="UP000093366">
    <property type="component" value="Unassembled WGS sequence"/>
</dbReference>
<protein>
    <submittedName>
        <fullName evidence="1">Uncharacterized protein</fullName>
    </submittedName>
</protein>
<sequence length="99" mass="11726">MTLAFDMYADSRHEKIDHHEEFIFPYVTESAQFPELNFVWKNYYRDPKLSPTQSNKVVHELIQLKPMLQSNSEHSMVGRLLQFFSYSYLNQVSVCCVSD</sequence>
<dbReference type="AlphaFoldDB" id="A0A1C0TWR5"/>
<gene>
    <name evidence="1" type="ORF">A7985_07460</name>
</gene>
<accession>A0A1C0TWR5</accession>
<name>A0A1C0TWR5_9GAMM</name>
<organism evidence="1 2">
    <name type="scientific">Pseudoalteromonas luteoviolacea</name>
    <dbReference type="NCBI Taxonomy" id="43657"/>
    <lineage>
        <taxon>Bacteria</taxon>
        <taxon>Pseudomonadati</taxon>
        <taxon>Pseudomonadota</taxon>
        <taxon>Gammaproteobacteria</taxon>
        <taxon>Alteromonadales</taxon>
        <taxon>Pseudoalteromonadaceae</taxon>
        <taxon>Pseudoalteromonas</taxon>
    </lineage>
</organism>
<proteinExistence type="predicted"/>
<reference evidence="2" key="1">
    <citation type="submission" date="2016-07" db="EMBL/GenBank/DDBJ databases">
        <authorList>
            <person name="Florea S."/>
            <person name="Webb J.S."/>
            <person name="Jaromczyk J."/>
            <person name="Schardl C.L."/>
        </authorList>
    </citation>
    <scope>NUCLEOTIDE SEQUENCE [LARGE SCALE GENOMIC DNA]</scope>
    <source>
        <strain evidence="2">IPB1</strain>
    </source>
</reference>
<evidence type="ECO:0000313" key="1">
    <source>
        <dbReference type="EMBL" id="OCQ23768.1"/>
    </source>
</evidence>
<dbReference type="EMBL" id="MAUJ01000001">
    <property type="protein sequence ID" value="OCQ23768.1"/>
    <property type="molecule type" value="Genomic_DNA"/>
</dbReference>